<dbReference type="Pfam" id="PF00170">
    <property type="entry name" value="bZIP_1"/>
    <property type="match status" value="1"/>
</dbReference>
<evidence type="ECO:0000313" key="4">
    <source>
        <dbReference type="Proteomes" id="UP001222932"/>
    </source>
</evidence>
<evidence type="ECO:0000256" key="1">
    <source>
        <dbReference type="SAM" id="MobiDB-lite"/>
    </source>
</evidence>
<dbReference type="EMBL" id="BTCM01000008">
    <property type="protein sequence ID" value="GMK59494.1"/>
    <property type="molecule type" value="Genomic_DNA"/>
</dbReference>
<dbReference type="Gene3D" id="1.20.5.170">
    <property type="match status" value="1"/>
</dbReference>
<feature type="compositionally biased region" description="Basic and acidic residues" evidence="1">
    <location>
        <begin position="47"/>
        <end position="76"/>
    </location>
</feature>
<dbReference type="PROSITE" id="PS50217">
    <property type="entry name" value="BZIP"/>
    <property type="match status" value="1"/>
</dbReference>
<feature type="region of interest" description="Disordered" evidence="1">
    <location>
        <begin position="230"/>
        <end position="267"/>
    </location>
</feature>
<name>A0AAD3TZN3_9TREE</name>
<protein>
    <recommendedName>
        <fullName evidence="2">BZIP domain-containing protein</fullName>
    </recommendedName>
</protein>
<organism evidence="3 4">
    <name type="scientific">Cutaneotrichosporon spelunceum</name>
    <dbReference type="NCBI Taxonomy" id="1672016"/>
    <lineage>
        <taxon>Eukaryota</taxon>
        <taxon>Fungi</taxon>
        <taxon>Dikarya</taxon>
        <taxon>Basidiomycota</taxon>
        <taxon>Agaricomycotina</taxon>
        <taxon>Tremellomycetes</taxon>
        <taxon>Trichosporonales</taxon>
        <taxon>Trichosporonaceae</taxon>
        <taxon>Cutaneotrichosporon</taxon>
    </lineage>
</organism>
<dbReference type="CDD" id="cd14812">
    <property type="entry name" value="bZIP_u3"/>
    <property type="match status" value="1"/>
</dbReference>
<accession>A0AAD3TZN3</accession>
<gene>
    <name evidence="3" type="ORF">CspeluHIS016_0801000</name>
</gene>
<reference evidence="3" key="2">
    <citation type="submission" date="2023-06" db="EMBL/GenBank/DDBJ databases">
        <authorList>
            <person name="Kobayashi Y."/>
            <person name="Kayamori A."/>
            <person name="Aoki K."/>
            <person name="Shiwa Y."/>
            <person name="Fujita N."/>
            <person name="Sugita T."/>
            <person name="Iwasaki W."/>
            <person name="Tanaka N."/>
            <person name="Takashima M."/>
        </authorList>
    </citation>
    <scope>NUCLEOTIDE SEQUENCE</scope>
    <source>
        <strain evidence="3">HIS016</strain>
    </source>
</reference>
<dbReference type="Proteomes" id="UP001222932">
    <property type="component" value="Unassembled WGS sequence"/>
</dbReference>
<sequence>MSATNPNAASSSKRPASASAPNPTAKRARSAHVDDLEEDEELNGVDPAEHSNLTEEEAAKKARREARTIRNRESAQRSRNQRKAHLAWLESRVVQLEAENRALRTGSTPSTPCKTRESSPAHSVLSLASDLGIPSEIVTAGCGVSLATPNVEALAPATPTPAPPQDLMPSPMTMAPNNPAELYAQNEQLRWRVNMLENIVRQAANIFSSCPTGANTNPAAFLPPFVLPQTPSHPAGEGLFDNQHGLAGHPEAAVGRGPGDRGTGSASGLDLGLATASLFEGSSSVSAPVGGTAQGPWFEVTEAAAFDDSEMRGLDDLLAELEAKQPEQTAGPSAATVLNESAMGSNEWAWATKAVVDLE</sequence>
<keyword evidence="4" id="KW-1185">Reference proteome</keyword>
<dbReference type="GO" id="GO:0003700">
    <property type="term" value="F:DNA-binding transcription factor activity"/>
    <property type="evidence" value="ECO:0007669"/>
    <property type="project" value="InterPro"/>
</dbReference>
<dbReference type="InterPro" id="IPR046347">
    <property type="entry name" value="bZIP_sf"/>
</dbReference>
<evidence type="ECO:0000313" key="3">
    <source>
        <dbReference type="EMBL" id="GMK59494.1"/>
    </source>
</evidence>
<comment type="caution">
    <text evidence="3">The sequence shown here is derived from an EMBL/GenBank/DDBJ whole genome shotgun (WGS) entry which is preliminary data.</text>
</comment>
<feature type="domain" description="BZIP" evidence="2">
    <location>
        <begin position="61"/>
        <end position="105"/>
    </location>
</feature>
<dbReference type="SMART" id="SM00338">
    <property type="entry name" value="BRLZ"/>
    <property type="match status" value="1"/>
</dbReference>
<reference evidence="3" key="1">
    <citation type="journal article" date="2023" name="BMC Genomics">
        <title>Chromosome-level genome assemblies of Cutaneotrichosporon spp. (Trichosporonales, Basidiomycota) reveal imbalanced evolution between nucleotide sequences and chromosome synteny.</title>
        <authorList>
            <person name="Kobayashi Y."/>
            <person name="Kayamori A."/>
            <person name="Aoki K."/>
            <person name="Shiwa Y."/>
            <person name="Matsutani M."/>
            <person name="Fujita N."/>
            <person name="Sugita T."/>
            <person name="Iwasaki W."/>
            <person name="Tanaka N."/>
            <person name="Takashima M."/>
        </authorList>
    </citation>
    <scope>NUCLEOTIDE SEQUENCE</scope>
    <source>
        <strain evidence="3">HIS016</strain>
    </source>
</reference>
<dbReference type="AlphaFoldDB" id="A0AAD3TZN3"/>
<dbReference type="InterPro" id="IPR004827">
    <property type="entry name" value="bZIP"/>
</dbReference>
<feature type="region of interest" description="Disordered" evidence="1">
    <location>
        <begin position="1"/>
        <end position="83"/>
    </location>
</feature>
<feature type="compositionally biased region" description="Low complexity" evidence="1">
    <location>
        <begin position="1"/>
        <end position="23"/>
    </location>
</feature>
<proteinExistence type="predicted"/>
<dbReference type="SUPFAM" id="SSF57959">
    <property type="entry name" value="Leucine zipper domain"/>
    <property type="match status" value="1"/>
</dbReference>
<evidence type="ECO:0000259" key="2">
    <source>
        <dbReference type="PROSITE" id="PS50217"/>
    </source>
</evidence>